<evidence type="ECO:0000256" key="7">
    <source>
        <dbReference type="ARBA" id="ARBA00022989"/>
    </source>
</evidence>
<proteinExistence type="inferred from homology"/>
<comment type="pathway">
    <text evidence="2">Lipid metabolism.</text>
</comment>
<dbReference type="AlphaFoldDB" id="A0AAV8V1Y4"/>
<dbReference type="EMBL" id="JAMWBK010000002">
    <property type="protein sequence ID" value="KAJ8908274.1"/>
    <property type="molecule type" value="Genomic_DNA"/>
</dbReference>
<keyword evidence="7 13" id="KW-1133">Transmembrane helix</keyword>
<comment type="similarity">
    <text evidence="3">Belongs to the 1-acyl-sn-glycerol-3-phosphate acyltransferase family.</text>
</comment>
<dbReference type="InterPro" id="IPR002123">
    <property type="entry name" value="Plipid/glycerol_acylTrfase"/>
</dbReference>
<comment type="subcellular location">
    <subcellularLocation>
        <location evidence="1">Membrane</location>
    </subcellularLocation>
</comment>
<keyword evidence="4" id="KW-0444">Lipid biosynthesis</keyword>
<protein>
    <recommendedName>
        <fullName evidence="14">Phospholipid/glycerol acyltransferase domain-containing protein</fullName>
    </recommendedName>
</protein>
<sequence>MRKTEQNMTRDYEPRKEMDPAFDAFRRSDDHGRDPRKLFLNPLLLPVITIRFLGALWFSLLYYFVVLIFGPPLSDEDLEVAILPVWREAIVVKSGQVLARMVLFCLGFHKVKRIVIPGYDEEKARHSTIVSNHISLVDIFLMMSVYMPTFVAKEAVRSIPLVGRILAGIQGIFVDRLKNERGNATSLVQARQECLARGERVLPLHLFPEGTTSNGEFLLPFKTGGFVSGTPVQPVIIRYPFESFSPAYESPFAVPFIISLLSQWQNHVEYELHPLYVPSENEKTDPVLYSRNVRDYMAKAAKLKLSPSTYFDKIEYHAILRNTELPMKPKAA</sequence>
<evidence type="ECO:0000313" key="16">
    <source>
        <dbReference type="Proteomes" id="UP001157974"/>
    </source>
</evidence>
<dbReference type="Proteomes" id="UP001157974">
    <property type="component" value="Unassembled WGS sequence"/>
</dbReference>
<evidence type="ECO:0000256" key="10">
    <source>
        <dbReference type="ARBA" id="ARBA00023209"/>
    </source>
</evidence>
<dbReference type="CDD" id="cd07991">
    <property type="entry name" value="LPLAT_LPCAT1-like"/>
    <property type="match status" value="1"/>
</dbReference>
<accession>A0AAV8V1Y4</accession>
<dbReference type="GO" id="GO:0008374">
    <property type="term" value="F:O-acyltransferase activity"/>
    <property type="evidence" value="ECO:0007669"/>
    <property type="project" value="InterPro"/>
</dbReference>
<feature type="domain" description="Phospholipid/glycerol acyltransferase" evidence="14">
    <location>
        <begin position="127"/>
        <end position="240"/>
    </location>
</feature>
<evidence type="ECO:0000256" key="12">
    <source>
        <dbReference type="ARBA" id="ARBA00023315"/>
    </source>
</evidence>
<evidence type="ECO:0000256" key="11">
    <source>
        <dbReference type="ARBA" id="ARBA00023264"/>
    </source>
</evidence>
<evidence type="ECO:0000259" key="14">
    <source>
        <dbReference type="SMART" id="SM00563"/>
    </source>
</evidence>
<organism evidence="15 16">
    <name type="scientific">Rhodosorus marinus</name>
    <dbReference type="NCBI Taxonomy" id="101924"/>
    <lineage>
        <taxon>Eukaryota</taxon>
        <taxon>Rhodophyta</taxon>
        <taxon>Stylonematophyceae</taxon>
        <taxon>Stylonematales</taxon>
        <taxon>Stylonemataceae</taxon>
        <taxon>Rhodosorus</taxon>
    </lineage>
</organism>
<reference evidence="15 16" key="1">
    <citation type="journal article" date="2023" name="Nat. Commun.">
        <title>Origin of minicircular mitochondrial genomes in red algae.</title>
        <authorList>
            <person name="Lee Y."/>
            <person name="Cho C.H."/>
            <person name="Lee Y.M."/>
            <person name="Park S.I."/>
            <person name="Yang J.H."/>
            <person name="West J.A."/>
            <person name="Bhattacharya D."/>
            <person name="Yoon H.S."/>
        </authorList>
    </citation>
    <scope>NUCLEOTIDE SEQUENCE [LARGE SCALE GENOMIC DNA]</scope>
    <source>
        <strain evidence="15 16">CCMP1338</strain>
        <tissue evidence="15">Whole cell</tissue>
    </source>
</reference>
<evidence type="ECO:0000256" key="4">
    <source>
        <dbReference type="ARBA" id="ARBA00022516"/>
    </source>
</evidence>
<comment type="caution">
    <text evidence="15">The sequence shown here is derived from an EMBL/GenBank/DDBJ whole genome shotgun (WGS) entry which is preliminary data.</text>
</comment>
<dbReference type="GO" id="GO:0071618">
    <property type="term" value="F:lysophosphatidylethanolamine acyltransferase activity"/>
    <property type="evidence" value="ECO:0007669"/>
    <property type="project" value="TreeGrafter"/>
</dbReference>
<name>A0AAV8V1Y4_9RHOD</name>
<evidence type="ECO:0000256" key="13">
    <source>
        <dbReference type="SAM" id="Phobius"/>
    </source>
</evidence>
<evidence type="ECO:0000256" key="1">
    <source>
        <dbReference type="ARBA" id="ARBA00004370"/>
    </source>
</evidence>
<feature type="transmembrane region" description="Helical" evidence="13">
    <location>
        <begin position="43"/>
        <end position="69"/>
    </location>
</feature>
<keyword evidence="10" id="KW-0594">Phospholipid biosynthesis</keyword>
<evidence type="ECO:0000256" key="3">
    <source>
        <dbReference type="ARBA" id="ARBA00008655"/>
    </source>
</evidence>
<dbReference type="SMART" id="SM00563">
    <property type="entry name" value="PlsC"/>
    <property type="match status" value="1"/>
</dbReference>
<evidence type="ECO:0000256" key="5">
    <source>
        <dbReference type="ARBA" id="ARBA00022679"/>
    </source>
</evidence>
<dbReference type="GO" id="GO:0005783">
    <property type="term" value="C:endoplasmic reticulum"/>
    <property type="evidence" value="ECO:0007669"/>
    <property type="project" value="TreeGrafter"/>
</dbReference>
<dbReference type="GO" id="GO:0008654">
    <property type="term" value="P:phospholipid biosynthetic process"/>
    <property type="evidence" value="ECO:0007669"/>
    <property type="project" value="UniProtKB-KW"/>
</dbReference>
<dbReference type="Pfam" id="PF01553">
    <property type="entry name" value="Acyltransferase"/>
    <property type="match status" value="1"/>
</dbReference>
<dbReference type="InterPro" id="IPR045252">
    <property type="entry name" value="LPCAT1-like"/>
</dbReference>
<evidence type="ECO:0000256" key="8">
    <source>
        <dbReference type="ARBA" id="ARBA00023098"/>
    </source>
</evidence>
<keyword evidence="8" id="KW-0443">Lipid metabolism</keyword>
<keyword evidence="6 13" id="KW-0812">Transmembrane</keyword>
<evidence type="ECO:0000256" key="2">
    <source>
        <dbReference type="ARBA" id="ARBA00005189"/>
    </source>
</evidence>
<gene>
    <name evidence="15" type="ORF">NDN08_008365</name>
</gene>
<evidence type="ECO:0000256" key="9">
    <source>
        <dbReference type="ARBA" id="ARBA00023136"/>
    </source>
</evidence>
<evidence type="ECO:0000256" key="6">
    <source>
        <dbReference type="ARBA" id="ARBA00022692"/>
    </source>
</evidence>
<dbReference type="GO" id="GO:0016020">
    <property type="term" value="C:membrane"/>
    <property type="evidence" value="ECO:0007669"/>
    <property type="project" value="UniProtKB-SubCell"/>
</dbReference>
<dbReference type="PANTHER" id="PTHR23063:SF54">
    <property type="entry name" value="LYSOPHOSPHOLIPID ACYLTRANSFERASE LPEAT1"/>
    <property type="match status" value="1"/>
</dbReference>
<dbReference type="SUPFAM" id="SSF69593">
    <property type="entry name" value="Glycerol-3-phosphate (1)-acyltransferase"/>
    <property type="match status" value="1"/>
</dbReference>
<dbReference type="PANTHER" id="PTHR23063">
    <property type="entry name" value="PHOSPHOLIPID ACYLTRANSFERASE"/>
    <property type="match status" value="1"/>
</dbReference>
<keyword evidence="12" id="KW-0012">Acyltransferase</keyword>
<evidence type="ECO:0000313" key="15">
    <source>
        <dbReference type="EMBL" id="KAJ8908274.1"/>
    </source>
</evidence>
<keyword evidence="9 13" id="KW-0472">Membrane</keyword>
<keyword evidence="5" id="KW-0808">Transferase</keyword>
<keyword evidence="16" id="KW-1185">Reference proteome</keyword>
<keyword evidence="11" id="KW-1208">Phospholipid metabolism</keyword>